<evidence type="ECO:0000313" key="3">
    <source>
        <dbReference type="Proteomes" id="UP000690515"/>
    </source>
</evidence>
<dbReference type="RefSeq" id="WP_215822311.1">
    <property type="nucleotide sequence ID" value="NZ_JAGSOY010000139.1"/>
</dbReference>
<reference evidence="2 3" key="1">
    <citation type="submission" date="2021-04" db="EMBL/GenBank/DDBJ databases">
        <authorList>
            <person name="Pira H."/>
            <person name="Risdian C."/>
            <person name="Wink J."/>
        </authorList>
    </citation>
    <scope>NUCLEOTIDE SEQUENCE [LARGE SCALE GENOMIC DNA]</scope>
    <source>
        <strain evidence="2 3">WH53</strain>
    </source>
</reference>
<keyword evidence="3" id="KW-1185">Reference proteome</keyword>
<gene>
    <name evidence="2" type="ORF">KCG35_23595</name>
</gene>
<proteinExistence type="predicted"/>
<evidence type="ECO:0000256" key="1">
    <source>
        <dbReference type="SAM" id="MobiDB-lite"/>
    </source>
</evidence>
<comment type="caution">
    <text evidence="2">The sequence shown here is derived from an EMBL/GenBank/DDBJ whole genome shotgun (WGS) entry which is preliminary data.</text>
</comment>
<dbReference type="Proteomes" id="UP000690515">
    <property type="component" value="Unassembled WGS sequence"/>
</dbReference>
<organism evidence="2 3">
    <name type="scientific">Zooshikella harenae</name>
    <dbReference type="NCBI Taxonomy" id="2827238"/>
    <lineage>
        <taxon>Bacteria</taxon>
        <taxon>Pseudomonadati</taxon>
        <taxon>Pseudomonadota</taxon>
        <taxon>Gammaproteobacteria</taxon>
        <taxon>Oceanospirillales</taxon>
        <taxon>Zooshikellaceae</taxon>
        <taxon>Zooshikella</taxon>
    </lineage>
</organism>
<accession>A0ABS5ZIY8</accession>
<sequence>MNTEECWDAVHEWLDVGGKCDKLKASPSIRYQCIKCARAFQVTCVDLNPEDCKKSTKKEEDCDKKENTSLLDELSPEERAAYEEWDKAGSKKEPF</sequence>
<feature type="region of interest" description="Disordered" evidence="1">
    <location>
        <begin position="66"/>
        <end position="95"/>
    </location>
</feature>
<protein>
    <submittedName>
        <fullName evidence="2">Uncharacterized protein</fullName>
    </submittedName>
</protein>
<evidence type="ECO:0000313" key="2">
    <source>
        <dbReference type="EMBL" id="MBU2714038.1"/>
    </source>
</evidence>
<dbReference type="EMBL" id="JAGSOY010000139">
    <property type="protein sequence ID" value="MBU2714038.1"/>
    <property type="molecule type" value="Genomic_DNA"/>
</dbReference>
<name>A0ABS5ZIY8_9GAMM</name>
<feature type="compositionally biased region" description="Basic and acidic residues" evidence="1">
    <location>
        <begin position="76"/>
        <end position="95"/>
    </location>
</feature>